<evidence type="ECO:0000256" key="7">
    <source>
        <dbReference type="SAM" id="Phobius"/>
    </source>
</evidence>
<proteinExistence type="predicted"/>
<dbReference type="InterPro" id="IPR003593">
    <property type="entry name" value="AAA+_ATPase"/>
</dbReference>
<feature type="transmembrane region" description="Helical" evidence="7">
    <location>
        <begin position="257"/>
        <end position="286"/>
    </location>
</feature>
<keyword evidence="2 4" id="KW-0547">Nucleotide-binding</keyword>
<keyword evidence="5" id="KW-0175">Coiled coil</keyword>
<dbReference type="SMART" id="SM00240">
    <property type="entry name" value="FHA"/>
    <property type="match status" value="1"/>
</dbReference>
<dbReference type="PANTHER" id="PTHR22683">
    <property type="entry name" value="SPORULATION PROTEIN RELATED"/>
    <property type="match status" value="1"/>
</dbReference>
<dbReference type="CDD" id="cd00060">
    <property type="entry name" value="FHA"/>
    <property type="match status" value="1"/>
</dbReference>
<organism evidence="10">
    <name type="scientific">Pedococcus sp. KACC 23699</name>
    <dbReference type="NCBI Taxonomy" id="3149228"/>
    <lineage>
        <taxon>Bacteria</taxon>
        <taxon>Bacillati</taxon>
        <taxon>Actinomycetota</taxon>
        <taxon>Actinomycetes</taxon>
        <taxon>Micrococcales</taxon>
        <taxon>Intrasporangiaceae</taxon>
        <taxon>Pedococcus</taxon>
    </lineage>
</organism>
<dbReference type="CDD" id="cd01127">
    <property type="entry name" value="TrwB_TraG_TraD_VirD4"/>
    <property type="match status" value="1"/>
</dbReference>
<feature type="region of interest" description="Disordered" evidence="6">
    <location>
        <begin position="461"/>
        <end position="481"/>
    </location>
</feature>
<keyword evidence="7" id="KW-1133">Transmembrane helix</keyword>
<dbReference type="SMART" id="SM00382">
    <property type="entry name" value="AAA"/>
    <property type="match status" value="3"/>
</dbReference>
<feature type="domain" description="FtsK" evidence="9">
    <location>
        <begin position="982"/>
        <end position="1171"/>
    </location>
</feature>
<feature type="compositionally biased region" description="Low complexity" evidence="6">
    <location>
        <begin position="11"/>
        <end position="22"/>
    </location>
</feature>
<gene>
    <name evidence="10" type="ORF">ABEG17_02745</name>
</gene>
<keyword evidence="7" id="KW-0812">Transmembrane</keyword>
<dbReference type="Gene3D" id="3.40.50.300">
    <property type="entry name" value="P-loop containing nucleotide triphosphate hydrolases"/>
    <property type="match status" value="4"/>
</dbReference>
<name>A0AAU7JVG7_9MICO</name>
<dbReference type="RefSeq" id="WP_406831752.1">
    <property type="nucleotide sequence ID" value="NZ_CP157483.1"/>
</dbReference>
<keyword evidence="1" id="KW-0597">Phosphoprotein</keyword>
<dbReference type="SUPFAM" id="SSF52540">
    <property type="entry name" value="P-loop containing nucleoside triphosphate hydrolases"/>
    <property type="match status" value="2"/>
</dbReference>
<feature type="binding site" evidence="4">
    <location>
        <begin position="678"/>
        <end position="685"/>
    </location>
    <ligand>
        <name>ATP</name>
        <dbReference type="ChEBI" id="CHEBI:30616"/>
    </ligand>
</feature>
<feature type="compositionally biased region" description="Pro residues" evidence="6">
    <location>
        <begin position="1202"/>
        <end position="1218"/>
    </location>
</feature>
<evidence type="ECO:0000256" key="2">
    <source>
        <dbReference type="ARBA" id="ARBA00022741"/>
    </source>
</evidence>
<dbReference type="InterPro" id="IPR027417">
    <property type="entry name" value="P-loop_NTPase"/>
</dbReference>
<dbReference type="PROSITE" id="PS50006">
    <property type="entry name" value="FHA_DOMAIN"/>
    <property type="match status" value="1"/>
</dbReference>
<evidence type="ECO:0000256" key="4">
    <source>
        <dbReference type="PROSITE-ProRule" id="PRU00289"/>
    </source>
</evidence>
<dbReference type="PANTHER" id="PTHR22683:SF1">
    <property type="entry name" value="TYPE VII SECRETION SYSTEM PROTEIN ESSC"/>
    <property type="match status" value="1"/>
</dbReference>
<evidence type="ECO:0000313" key="10">
    <source>
        <dbReference type="EMBL" id="XBO44262.1"/>
    </source>
</evidence>
<dbReference type="SUPFAM" id="SSF49879">
    <property type="entry name" value="SMAD/FHA domain"/>
    <property type="match status" value="1"/>
</dbReference>
<feature type="region of interest" description="Disordered" evidence="6">
    <location>
        <begin position="1"/>
        <end position="28"/>
    </location>
</feature>
<evidence type="ECO:0000256" key="6">
    <source>
        <dbReference type="SAM" id="MobiDB-lite"/>
    </source>
</evidence>
<dbReference type="Gene3D" id="2.60.200.20">
    <property type="match status" value="1"/>
</dbReference>
<feature type="coiled-coil region" evidence="5">
    <location>
        <begin position="303"/>
        <end position="330"/>
    </location>
</feature>
<dbReference type="EMBL" id="CP157483">
    <property type="protein sequence ID" value="XBO44262.1"/>
    <property type="molecule type" value="Genomic_DNA"/>
</dbReference>
<feature type="domain" description="FtsK" evidence="9">
    <location>
        <begin position="660"/>
        <end position="850"/>
    </location>
</feature>
<dbReference type="PROSITE" id="PS50901">
    <property type="entry name" value="FTSK"/>
    <property type="match status" value="2"/>
</dbReference>
<dbReference type="InterPro" id="IPR008984">
    <property type="entry name" value="SMAD_FHA_dom_sf"/>
</dbReference>
<dbReference type="GO" id="GO:0005524">
    <property type="term" value="F:ATP binding"/>
    <property type="evidence" value="ECO:0007669"/>
    <property type="project" value="UniProtKB-UniRule"/>
</dbReference>
<feature type="binding site" evidence="4">
    <location>
        <begin position="999"/>
        <end position="1006"/>
    </location>
    <ligand>
        <name>ATP</name>
        <dbReference type="ChEBI" id="CHEBI:30616"/>
    </ligand>
</feature>
<dbReference type="InterPro" id="IPR000253">
    <property type="entry name" value="FHA_dom"/>
</dbReference>
<accession>A0AAU7JVG7</accession>
<sequence length="1466" mass="153125">MRLRLTVTHRPPSSTGPPGLSSDEVDVDAPAGSTVGALVDALAHHLGADDDAADPAVAAPAPARERLSLVVGGTVLDPRAAMGEPPLLDGAAVSLRRRASSQGSDIRTNRRRRAIAVLAVVHGPDCGRTIDLHPGRHRLGRSSDAEVRIDDASLSRLHTEVRVEAGGVTVQDLDSTNGTLVDGEAVTGEPVTVTTASTIHVGDTILALRHAGVVPAATTATGEGTLSVNRRPRVPEHHAPAGVALPTRPEPPRRSRVPWVAALLPLPVAAVLAVVVGPTMLAFALMGPVLMLGTSLSDRWGGRRTYAAELASYDRELRAAEDRVDAACRDELRSLARSHPDPAMVAGIAAGPSERVWERRRGDDDALTVAIGRCRRDASVRLTPPPADEVTQPQIGDAPCTLSLADVGVLGLCGDRDRVTASARWLIGQLVTLHSPADLQVVCLPGDDEAAERWRWVSRVPHSTPSVGEPRSPSSETPAATATTAVTVLATAVRDREGAYRATAREGPTIVVVLDGVATYRSHPDLATVLADGPGVGVVCLALDDDRSALPHEAGAVLELPHDGSASLHLPGHRHQDLVVDGVAEAWAERLSRSLAPLRDATPSGGVSALPSTTGLLACRSPSAAREGSTRAALADPTTLAEAWRRRPHRTSVPVGVCSTGTFTIDLAADGPHVLVAGTTGAGKSELLRTLVASLALHNTPQHLSFVLVDYKGGAAFRDCAELPHVAGVVTDLDDHLAARALTSLTAEITRRERLLRDADATDFLSYQSSPAGAESPLARLVVVVDEFRALAEELPSFVDGLLRVASLGRSLGIHLVLATQRPAGVVTADIKANVNLRIALRMRDRVDSEDVIDSPAAAGLDPAAPGRAHARTGGGRLVEFQAAHVGSAAAEDLGPRPIRVRRRTRDTPTAWTPPTSDTGRTELATIVDAVLEATAAARLDPAPAAWLPPLPAHLPHSSLPGTHDPSVVHFGLVDLPEQQRQDPLAFDLRARGHWAVVGGPGSGRSTTLLTLVRSLCAGQGPERLHVYAVSGGSLAALTSLAQVGASIDWSDTHRVTRLVARLSAEVGERRAALARRGCTTLDEWRSEGDGTDPAPPPMLLLVDDWELAVSRHDDLQLATLVDRLLALLREGEQVGLTAVLAGDRSLLLGRVGATVSHRVLLRLADPLDAALLGLAPRQVAVLHRPGQGLTSDGHLVQLALPPDPLRPGGPSGTPLPPHRGGRTGGPLRVDPLPDTVREDQLAHHDLAAGTVVLGIGGDDAATLGLDPDRDGRRWLIAGSAGSGVSTALLLVARSLCAAGRPVAVVALRGGPLDTLRSDPAIAVWCDGTDNATLVAARRRTPSLAVVVDTADELLDHPVEPVLREVSRLVDRDDGLLVVGASSPVVASSYRGLAVEIARHRTGILLGPSSSADAQALGVRVPADRESRPGRGHLVRRGDLVPVQLALPTAAPAALPTTDGRGSVTP</sequence>
<reference evidence="10" key="1">
    <citation type="submission" date="2024-05" db="EMBL/GenBank/DDBJ databases">
        <authorList>
            <person name="Kim S."/>
            <person name="Heo J."/>
            <person name="Choi H."/>
            <person name="Choi Y."/>
            <person name="Kwon S.-W."/>
            <person name="Kim Y."/>
        </authorList>
    </citation>
    <scope>NUCLEOTIDE SEQUENCE</scope>
    <source>
        <strain evidence="10">KACC 23699</strain>
    </source>
</reference>
<evidence type="ECO:0000259" key="8">
    <source>
        <dbReference type="PROSITE" id="PS50006"/>
    </source>
</evidence>
<evidence type="ECO:0000256" key="1">
    <source>
        <dbReference type="ARBA" id="ARBA00022553"/>
    </source>
</evidence>
<evidence type="ECO:0000256" key="5">
    <source>
        <dbReference type="SAM" id="Coils"/>
    </source>
</evidence>
<keyword evidence="3 4" id="KW-0067">ATP-binding</keyword>
<dbReference type="GO" id="GO:0003677">
    <property type="term" value="F:DNA binding"/>
    <property type="evidence" value="ECO:0007669"/>
    <property type="project" value="InterPro"/>
</dbReference>
<feature type="region of interest" description="Disordered" evidence="6">
    <location>
        <begin position="1193"/>
        <end position="1229"/>
    </location>
</feature>
<dbReference type="InterPro" id="IPR050206">
    <property type="entry name" value="FtsK/SpoIIIE/SftA"/>
</dbReference>
<dbReference type="InterPro" id="IPR032030">
    <property type="entry name" value="YscD_cytoplasmic_dom"/>
</dbReference>
<protein>
    <submittedName>
        <fullName evidence="10">FtsK/SpoIIIE domain-containing protein</fullName>
    </submittedName>
</protein>
<dbReference type="Pfam" id="PF16697">
    <property type="entry name" value="Yop-YscD_cpl"/>
    <property type="match status" value="1"/>
</dbReference>
<dbReference type="InterPro" id="IPR002543">
    <property type="entry name" value="FtsK_dom"/>
</dbReference>
<dbReference type="Pfam" id="PF01580">
    <property type="entry name" value="FtsK_SpoIIIE"/>
    <property type="match status" value="2"/>
</dbReference>
<feature type="domain" description="FHA" evidence="8">
    <location>
        <begin position="137"/>
        <end position="186"/>
    </location>
</feature>
<evidence type="ECO:0000256" key="3">
    <source>
        <dbReference type="ARBA" id="ARBA00022840"/>
    </source>
</evidence>
<evidence type="ECO:0000259" key="9">
    <source>
        <dbReference type="PROSITE" id="PS50901"/>
    </source>
</evidence>
<feature type="compositionally biased region" description="Polar residues" evidence="6">
    <location>
        <begin position="461"/>
        <end position="476"/>
    </location>
</feature>
<keyword evidence="7" id="KW-0472">Membrane</keyword>